<accession>A0A2Z2IZ37</accession>
<dbReference type="GO" id="GO:0003677">
    <property type="term" value="F:DNA binding"/>
    <property type="evidence" value="ECO:0007669"/>
    <property type="project" value="InterPro"/>
</dbReference>
<protein>
    <submittedName>
        <fullName evidence="1">Uncharacterized protein</fullName>
    </submittedName>
</protein>
<evidence type="ECO:0000313" key="1">
    <source>
        <dbReference type="EMBL" id="ART20892.1"/>
    </source>
</evidence>
<name>A0A2Z2IZ37_CORST</name>
<reference evidence="1 2" key="1">
    <citation type="submission" date="2017-05" db="EMBL/GenBank/DDBJ databases">
        <title>Complete genome sequence of Corynebacterium striatum KC-Na-1 isolated from Neophocaena asiaeorientalis in Korea.</title>
        <authorList>
            <person name="Kim J.H."/>
            <person name="Lee K."/>
        </authorList>
    </citation>
    <scope>NUCLEOTIDE SEQUENCE [LARGE SCALE GENOMIC DNA]</scope>
    <source>
        <strain evidence="1 2">KC-Na-01</strain>
    </source>
</reference>
<dbReference type="KEGG" id="cstr:CBE89_04835"/>
<dbReference type="InterPro" id="IPR001387">
    <property type="entry name" value="Cro/C1-type_HTH"/>
</dbReference>
<gene>
    <name evidence="1" type="ORF">CBE89_04835</name>
</gene>
<dbReference type="EMBL" id="CP021252">
    <property type="protein sequence ID" value="ART20892.1"/>
    <property type="molecule type" value="Genomic_DNA"/>
</dbReference>
<dbReference type="InterPro" id="IPR010982">
    <property type="entry name" value="Lambda_DNA-bd_dom_sf"/>
</dbReference>
<evidence type="ECO:0000313" key="2">
    <source>
        <dbReference type="Proteomes" id="UP000250197"/>
    </source>
</evidence>
<dbReference type="CDD" id="cd00093">
    <property type="entry name" value="HTH_XRE"/>
    <property type="match status" value="1"/>
</dbReference>
<organism evidence="1 2">
    <name type="scientific">Corynebacterium striatum</name>
    <dbReference type="NCBI Taxonomy" id="43770"/>
    <lineage>
        <taxon>Bacteria</taxon>
        <taxon>Bacillati</taxon>
        <taxon>Actinomycetota</taxon>
        <taxon>Actinomycetes</taxon>
        <taxon>Mycobacteriales</taxon>
        <taxon>Corynebacteriaceae</taxon>
        <taxon>Corynebacterium</taxon>
    </lineage>
</organism>
<dbReference type="AlphaFoldDB" id="A0A2Z2IZ37"/>
<sequence length="105" mass="11417">MTAQPTGRGRPRRQTPRELYPAWPHDHVEGAHALVQAFVSNLATFVESEAAAGVTQAELCRQAGVAKSVLTKVLRGDVWPDSVTVAKFETLAGRGLWEGPTSHRE</sequence>
<dbReference type="SUPFAM" id="SSF47413">
    <property type="entry name" value="lambda repressor-like DNA-binding domains"/>
    <property type="match status" value="1"/>
</dbReference>
<dbReference type="Proteomes" id="UP000250197">
    <property type="component" value="Chromosome"/>
</dbReference>
<proteinExistence type="predicted"/>